<protein>
    <submittedName>
        <fullName evidence="3">N-acyl-phosphatidylethanolamine-hydrolyzing phospholipase D-like</fullName>
    </submittedName>
</protein>
<dbReference type="RefSeq" id="XP_014664699.1">
    <property type="nucleotide sequence ID" value="XM_014809213.1"/>
</dbReference>
<dbReference type="Pfam" id="PF12706">
    <property type="entry name" value="Lactamase_B_2"/>
    <property type="match status" value="1"/>
</dbReference>
<dbReference type="PANTHER" id="PTHR15032:SF4">
    <property type="entry name" value="N-ACYL-PHOSPHATIDYLETHANOLAMINE-HYDROLYZING PHOSPHOLIPASE D"/>
    <property type="match status" value="1"/>
</dbReference>
<evidence type="ECO:0000259" key="1">
    <source>
        <dbReference type="Pfam" id="PF12706"/>
    </source>
</evidence>
<dbReference type="Gene3D" id="3.60.15.10">
    <property type="entry name" value="Ribonuclease Z/Hydroxyacylglutathione hydrolase-like"/>
    <property type="match status" value="1"/>
</dbReference>
<feature type="domain" description="Metallo-beta-lactamase" evidence="1">
    <location>
        <begin position="57"/>
        <end position="175"/>
    </location>
</feature>
<name>A0ABM1DXM8_PRICU</name>
<dbReference type="SUPFAM" id="SSF56281">
    <property type="entry name" value="Metallo-hydrolase/oxidoreductase"/>
    <property type="match status" value="1"/>
</dbReference>
<evidence type="ECO:0000313" key="3">
    <source>
        <dbReference type="RefSeq" id="XP_014664699.1"/>
    </source>
</evidence>
<organism evidence="2 3">
    <name type="scientific">Priapulus caudatus</name>
    <name type="common">Priapulid worm</name>
    <dbReference type="NCBI Taxonomy" id="37621"/>
    <lineage>
        <taxon>Eukaryota</taxon>
        <taxon>Metazoa</taxon>
        <taxon>Ecdysozoa</taxon>
        <taxon>Scalidophora</taxon>
        <taxon>Priapulida</taxon>
        <taxon>Priapulimorpha</taxon>
        <taxon>Priapulimorphida</taxon>
        <taxon>Priapulidae</taxon>
        <taxon>Priapulus</taxon>
    </lineage>
</organism>
<keyword evidence="2" id="KW-1185">Reference proteome</keyword>
<reference evidence="3" key="1">
    <citation type="submission" date="2025-08" db="UniProtKB">
        <authorList>
            <consortium name="RefSeq"/>
        </authorList>
    </citation>
    <scope>IDENTIFICATION</scope>
</reference>
<dbReference type="PANTHER" id="PTHR15032">
    <property type="entry name" value="N-ACYL-PHOSPHATIDYLETHANOLAMINE-HYDROLYZING PHOSPHOLIPASE D"/>
    <property type="match status" value="1"/>
</dbReference>
<dbReference type="Proteomes" id="UP000695022">
    <property type="component" value="Unplaced"/>
</dbReference>
<accession>A0ABM1DXM8</accession>
<dbReference type="InterPro" id="IPR001279">
    <property type="entry name" value="Metallo-B-lactamas"/>
</dbReference>
<dbReference type="InterPro" id="IPR036866">
    <property type="entry name" value="RibonucZ/Hydroxyglut_hydro"/>
</dbReference>
<sequence>MCRWLMEKRPKIPGTRELDRRLPILPIDVNAVLQPTDGVRVTWIGHATSLVQFDGINLLTDPVFSARAAPTQIMGPLRYRLVSPNLYHLLDLPEMKIHAVLISHNHYDHLDSNSVFELNRRFPEAWWFVPEGLDGWFKGCGCKNTKEMTWWEEQELPTHPNIKMAFTPAQHWCQRYIKDVNQF</sequence>
<gene>
    <name evidence="3" type="primary">LOC106807012</name>
</gene>
<evidence type="ECO:0000313" key="2">
    <source>
        <dbReference type="Proteomes" id="UP000695022"/>
    </source>
</evidence>
<dbReference type="GeneID" id="106807012"/>
<proteinExistence type="predicted"/>